<dbReference type="InterPro" id="IPR018715">
    <property type="entry name" value="DUF2239"/>
</dbReference>
<sequence length="213" mass="22445">MSSSSLPAFSCFDGYALVASGTPAEAALALKQRRDAGAAGPLLVFDNASGQTRDFNTRGSVEQLLASVSKAFPAAAATPAAPDDATVEVAADSAAPRGRGRPKLGVVAREVTLLPRHWAWLAEQPGGASVVLRRLVEQASRAGADQDRQRRHAERAYHFLQALAGDLPGYEEALRALFANDRERLATLLGDWPPDVRAHALLLAFGATEAAHG</sequence>
<name>A0A7V8FGV0_STEMA</name>
<evidence type="ECO:0000313" key="1">
    <source>
        <dbReference type="EMBL" id="KAF1015502.1"/>
    </source>
</evidence>
<evidence type="ECO:0000313" key="2">
    <source>
        <dbReference type="Proteomes" id="UP000487117"/>
    </source>
</evidence>
<comment type="caution">
    <text evidence="1">The sequence shown here is derived from an EMBL/GenBank/DDBJ whole genome shotgun (WGS) entry which is preliminary data.</text>
</comment>
<accession>A0A7V8FGV0</accession>
<dbReference type="Pfam" id="PF09998">
    <property type="entry name" value="DUF2239"/>
    <property type="match status" value="1"/>
</dbReference>
<proteinExistence type="predicted"/>
<protein>
    <recommendedName>
        <fullName evidence="3">DUF2239 family protein</fullName>
    </recommendedName>
</protein>
<reference evidence="2" key="1">
    <citation type="journal article" date="2020" name="MBio">
        <title>Horizontal gene transfer to a defensive symbiont with a reduced genome amongst a multipartite beetle microbiome.</title>
        <authorList>
            <person name="Waterworth S.C."/>
            <person name="Florez L.V."/>
            <person name="Rees E.R."/>
            <person name="Hertweck C."/>
            <person name="Kaltenpoth M."/>
            <person name="Kwan J.C."/>
        </authorList>
    </citation>
    <scope>NUCLEOTIDE SEQUENCE [LARGE SCALE GENOMIC DNA]</scope>
</reference>
<dbReference type="EMBL" id="WNDS01000002">
    <property type="protein sequence ID" value="KAF1015502.1"/>
    <property type="molecule type" value="Genomic_DNA"/>
</dbReference>
<dbReference type="AlphaFoldDB" id="A0A7V8FGV0"/>
<gene>
    <name evidence="1" type="ORF">GAK31_00976</name>
</gene>
<organism evidence="1 2">
    <name type="scientific">Stenotrophomonas maltophilia</name>
    <name type="common">Pseudomonas maltophilia</name>
    <name type="synonym">Xanthomonas maltophilia</name>
    <dbReference type="NCBI Taxonomy" id="40324"/>
    <lineage>
        <taxon>Bacteria</taxon>
        <taxon>Pseudomonadati</taxon>
        <taxon>Pseudomonadota</taxon>
        <taxon>Gammaproteobacteria</taxon>
        <taxon>Lysobacterales</taxon>
        <taxon>Lysobacteraceae</taxon>
        <taxon>Stenotrophomonas</taxon>
        <taxon>Stenotrophomonas maltophilia group</taxon>
    </lineage>
</organism>
<dbReference type="Proteomes" id="UP000487117">
    <property type="component" value="Unassembled WGS sequence"/>
</dbReference>
<evidence type="ECO:0008006" key="3">
    <source>
        <dbReference type="Google" id="ProtNLM"/>
    </source>
</evidence>